<accession>A0A2S3QWL2</accession>
<name>A0A2S3QWL2_VIBVL</name>
<feature type="transmembrane region" description="Helical" evidence="1">
    <location>
        <begin position="43"/>
        <end position="60"/>
    </location>
</feature>
<dbReference type="PANTHER" id="PTHR37422">
    <property type="entry name" value="TEICHURONIC ACID BIOSYNTHESIS PROTEIN TUAE"/>
    <property type="match status" value="1"/>
</dbReference>
<feature type="transmembrane region" description="Helical" evidence="1">
    <location>
        <begin position="105"/>
        <end position="122"/>
    </location>
</feature>
<gene>
    <name evidence="2" type="ORF">CRN52_25065</name>
</gene>
<proteinExistence type="predicted"/>
<feature type="transmembrane region" description="Helical" evidence="1">
    <location>
        <begin position="80"/>
        <end position="99"/>
    </location>
</feature>
<dbReference type="Proteomes" id="UP000237466">
    <property type="component" value="Unassembled WGS sequence"/>
</dbReference>
<dbReference type="RefSeq" id="WP_103201355.1">
    <property type="nucleotide sequence ID" value="NZ_JASMUA010000007.1"/>
</dbReference>
<reference evidence="2 3" key="1">
    <citation type="journal article" date="2018" name="Front. Microbiol.">
        <title>Phylogeny of Vibrio vulnificus from the Analysis of the Core-Genome: Implications for Intra-Species Taxonomy.</title>
        <authorList>
            <person name="Roig F.J."/>
            <person name="Gonzalez-Candelas F."/>
            <person name="Sanjuan E."/>
            <person name="Fouz B."/>
            <person name="Feil E.J."/>
            <person name="Llorens C."/>
            <person name="Baker-Austin C."/>
            <person name="Oliver J.D."/>
            <person name="Danin-Poleg Y."/>
            <person name="Gibas C.J."/>
            <person name="Kashi Y."/>
            <person name="Gulig P.A."/>
            <person name="Morrison S.S."/>
            <person name="Amaro C."/>
        </authorList>
    </citation>
    <scope>NUCLEOTIDE SEQUENCE [LARGE SCALE GENOMIC DNA]</scope>
    <source>
        <strain evidence="2 3">CECT4608</strain>
    </source>
</reference>
<dbReference type="EMBL" id="PDGH01000146">
    <property type="protein sequence ID" value="POB42255.1"/>
    <property type="molecule type" value="Genomic_DNA"/>
</dbReference>
<sequence length="464" mass="52267">MTPPSPFYTRALLTLLLLGLVVFSFNPFLDRNDLLPLYDSKRLFVLFLLQITTLIVLFSTQQRQRIIDHWCSLTLLHRGLLSLFIASSLLATWLARYPLAAVLQWFYLAGLVLMLFVLRDVVKKQQARWFEYTLWLSAFLFLSIALAFWIRIVHQLNVNNFTLFGFANPRFLNQIHIWLIFPVVYLAAIAMKRGKRGVVPRAILAIDFAICFATDARGPLVAILGGFTLLMLCARDLRSIWWKLLWQSAVAGALVKLALLSPLPSMIFGGPIEWLNIRTESSGRLALWRHSWQIFTFTGLGGDAFVCEEVNLGRPHNSLLNVLVHWGVVSALCYLALIASLLHLTIRQRSLRTKLLGVSLLSGIAYSLVSGVLDSPLSQLMAVVACALFWSRCSLASVSLPLPANKPGRLWGHGVILIVAIGCSVSAGYRTLERLDNYPVYRSEVIIKTQFWLGYNCLAKPWQP</sequence>
<feature type="transmembrane region" description="Helical" evidence="1">
    <location>
        <begin position="323"/>
        <end position="343"/>
    </location>
</feature>
<feature type="transmembrane region" description="Helical" evidence="1">
    <location>
        <begin position="355"/>
        <end position="373"/>
    </location>
</feature>
<evidence type="ECO:0008006" key="4">
    <source>
        <dbReference type="Google" id="ProtNLM"/>
    </source>
</evidence>
<feature type="transmembrane region" description="Helical" evidence="1">
    <location>
        <begin position="410"/>
        <end position="429"/>
    </location>
</feature>
<evidence type="ECO:0000313" key="3">
    <source>
        <dbReference type="Proteomes" id="UP000237466"/>
    </source>
</evidence>
<dbReference type="AlphaFoldDB" id="A0A2S3QWL2"/>
<organism evidence="2 3">
    <name type="scientific">Vibrio vulnificus</name>
    <dbReference type="NCBI Taxonomy" id="672"/>
    <lineage>
        <taxon>Bacteria</taxon>
        <taxon>Pseudomonadati</taxon>
        <taxon>Pseudomonadota</taxon>
        <taxon>Gammaproteobacteria</taxon>
        <taxon>Vibrionales</taxon>
        <taxon>Vibrionaceae</taxon>
        <taxon>Vibrio</taxon>
    </lineage>
</organism>
<keyword evidence="1" id="KW-1133">Transmembrane helix</keyword>
<comment type="caution">
    <text evidence="2">The sequence shown here is derived from an EMBL/GenBank/DDBJ whole genome shotgun (WGS) entry which is preliminary data.</text>
</comment>
<evidence type="ECO:0000313" key="2">
    <source>
        <dbReference type="EMBL" id="POB42255.1"/>
    </source>
</evidence>
<dbReference type="InterPro" id="IPR051533">
    <property type="entry name" value="WaaL-like"/>
</dbReference>
<protein>
    <recommendedName>
        <fullName evidence="4">O-antigen ligase domain-containing protein</fullName>
    </recommendedName>
</protein>
<feature type="transmembrane region" description="Helical" evidence="1">
    <location>
        <begin position="172"/>
        <end position="191"/>
    </location>
</feature>
<evidence type="ECO:0000256" key="1">
    <source>
        <dbReference type="SAM" id="Phobius"/>
    </source>
</evidence>
<keyword evidence="1" id="KW-0472">Membrane</keyword>
<dbReference type="PANTHER" id="PTHR37422:SF23">
    <property type="entry name" value="TEICHURONIC ACID BIOSYNTHESIS PROTEIN TUAE"/>
    <property type="match status" value="1"/>
</dbReference>
<feature type="transmembrane region" description="Helical" evidence="1">
    <location>
        <begin position="244"/>
        <end position="263"/>
    </location>
</feature>
<keyword evidence="1" id="KW-0812">Transmembrane</keyword>
<feature type="transmembrane region" description="Helical" evidence="1">
    <location>
        <begin position="134"/>
        <end position="152"/>
    </location>
</feature>